<evidence type="ECO:0000256" key="5">
    <source>
        <dbReference type="ARBA" id="ARBA00022741"/>
    </source>
</evidence>
<evidence type="ECO:0000256" key="9">
    <source>
        <dbReference type="PROSITE-ProRule" id="PRU01213"/>
    </source>
</evidence>
<sequence>MTINAAFKGNLGDFTLDAAFEILAKGVAGLFGPSGGGKTTILRCIAGLERFSGNLSVNGEVWQDDAAKLFRKPHQRAVGYVFQEASLFPHLSVRRNLLFGAERGNKTGAGETFKLDDLVDLLGLSALMDRAPAALSGGERQRVAMGRALMSSPRLLLLDEPLSALDRQTKEELFPYLEDLHEALSIPSLYVSHDMSELERLADTLVLIDKGRVIASGPLHDLQADPALPLMSAPEAAVALTGRTNEIDKTYGLVTLAVNGGTLIVPSRQARLGEERRLSIKASDVSFTRAAPQETSILNCLPVKILSANVQERDPTHVNIVAALGENGEGARIVGRITRKSQEKLGLTEGANAYAQIKSIALAP</sequence>
<dbReference type="Proteomes" id="UP000239504">
    <property type="component" value="Unassembled WGS sequence"/>
</dbReference>
<evidence type="ECO:0000256" key="3">
    <source>
        <dbReference type="ARBA" id="ARBA00022505"/>
    </source>
</evidence>
<dbReference type="PROSITE" id="PS00211">
    <property type="entry name" value="ABC_TRANSPORTER_1"/>
    <property type="match status" value="1"/>
</dbReference>
<dbReference type="InterPro" id="IPR004606">
    <property type="entry name" value="Mop_domain"/>
</dbReference>
<dbReference type="InterPro" id="IPR027417">
    <property type="entry name" value="P-loop_NTPase"/>
</dbReference>
<dbReference type="GO" id="GO:0140359">
    <property type="term" value="F:ABC-type transporter activity"/>
    <property type="evidence" value="ECO:0007669"/>
    <property type="project" value="InterPro"/>
</dbReference>
<keyword evidence="8" id="KW-0472">Membrane</keyword>
<keyword evidence="1" id="KW-0813">Transport</keyword>
<keyword evidence="2" id="KW-1003">Cell membrane</keyword>
<keyword evidence="7" id="KW-1278">Translocase</keyword>
<dbReference type="InterPro" id="IPR005116">
    <property type="entry name" value="Transp-assoc_OB_typ1"/>
</dbReference>
<dbReference type="GO" id="GO:0005524">
    <property type="term" value="F:ATP binding"/>
    <property type="evidence" value="ECO:0007669"/>
    <property type="project" value="UniProtKB-KW"/>
</dbReference>
<feature type="domain" description="ABC transporter" evidence="10">
    <location>
        <begin position="1"/>
        <end position="235"/>
    </location>
</feature>
<proteinExistence type="predicted"/>
<dbReference type="PANTHER" id="PTHR43514">
    <property type="entry name" value="ABC TRANSPORTER I FAMILY MEMBER 10"/>
    <property type="match status" value="1"/>
</dbReference>
<keyword evidence="3 9" id="KW-0500">Molybdenum</keyword>
<dbReference type="InterPro" id="IPR008995">
    <property type="entry name" value="Mo/tungstate-bd_C_term_dom"/>
</dbReference>
<dbReference type="Gene3D" id="3.40.50.300">
    <property type="entry name" value="P-loop containing nucleotide triphosphate hydrolases"/>
    <property type="match status" value="1"/>
</dbReference>
<protein>
    <submittedName>
        <fullName evidence="12">Molybdenum ABC transporter ATP-binding protein</fullName>
    </submittedName>
</protein>
<reference evidence="12 13" key="1">
    <citation type="submission" date="2017-12" db="EMBL/GenBank/DDBJ databases">
        <authorList>
            <person name="Hurst M.R.H."/>
        </authorList>
    </citation>
    <scope>NUCLEOTIDE SEQUENCE [LARGE SCALE GENOMIC DNA]</scope>
    <source>
        <strain evidence="12 13">SY-3-19</strain>
    </source>
</reference>
<evidence type="ECO:0000256" key="7">
    <source>
        <dbReference type="ARBA" id="ARBA00022967"/>
    </source>
</evidence>
<dbReference type="GO" id="GO:0015098">
    <property type="term" value="F:molybdate ion transmembrane transporter activity"/>
    <property type="evidence" value="ECO:0007669"/>
    <property type="project" value="InterPro"/>
</dbReference>
<accession>A0A2S7K0U0</accession>
<dbReference type="InterPro" id="IPR003439">
    <property type="entry name" value="ABC_transporter-like_ATP-bd"/>
</dbReference>
<dbReference type="Pfam" id="PF00005">
    <property type="entry name" value="ABC_tran"/>
    <property type="match status" value="1"/>
</dbReference>
<dbReference type="InterPro" id="IPR017871">
    <property type="entry name" value="ABC_transporter-like_CS"/>
</dbReference>
<name>A0A2S7K0U0_9PROT</name>
<evidence type="ECO:0000256" key="4">
    <source>
        <dbReference type="ARBA" id="ARBA00022519"/>
    </source>
</evidence>
<dbReference type="GO" id="GO:0016020">
    <property type="term" value="C:membrane"/>
    <property type="evidence" value="ECO:0007669"/>
    <property type="project" value="InterPro"/>
</dbReference>
<dbReference type="RefSeq" id="WP_104831283.1">
    <property type="nucleotide sequence ID" value="NZ_PJCH01000015.1"/>
</dbReference>
<dbReference type="EMBL" id="PJCH01000015">
    <property type="protein sequence ID" value="PQA86071.1"/>
    <property type="molecule type" value="Genomic_DNA"/>
</dbReference>
<dbReference type="SUPFAM" id="SSF50331">
    <property type="entry name" value="MOP-like"/>
    <property type="match status" value="1"/>
</dbReference>
<evidence type="ECO:0000259" key="11">
    <source>
        <dbReference type="PROSITE" id="PS51866"/>
    </source>
</evidence>
<dbReference type="OrthoDB" id="9802264at2"/>
<dbReference type="SMART" id="SM00382">
    <property type="entry name" value="AAA"/>
    <property type="match status" value="1"/>
</dbReference>
<keyword evidence="6 12" id="KW-0067">ATP-binding</keyword>
<keyword evidence="4" id="KW-0997">Cell inner membrane</keyword>
<evidence type="ECO:0000313" key="13">
    <source>
        <dbReference type="Proteomes" id="UP000239504"/>
    </source>
</evidence>
<evidence type="ECO:0000259" key="10">
    <source>
        <dbReference type="PROSITE" id="PS50893"/>
    </source>
</evidence>
<dbReference type="InterPro" id="IPR003593">
    <property type="entry name" value="AAA+_ATPase"/>
</dbReference>
<organism evidence="12 13">
    <name type="scientific">Hyphococcus luteus</name>
    <dbReference type="NCBI Taxonomy" id="2058213"/>
    <lineage>
        <taxon>Bacteria</taxon>
        <taxon>Pseudomonadati</taxon>
        <taxon>Pseudomonadota</taxon>
        <taxon>Alphaproteobacteria</taxon>
        <taxon>Parvularculales</taxon>
        <taxon>Parvularculaceae</taxon>
        <taxon>Hyphococcus</taxon>
    </lineage>
</organism>
<keyword evidence="5" id="KW-0547">Nucleotide-binding</keyword>
<evidence type="ECO:0000256" key="6">
    <source>
        <dbReference type="ARBA" id="ARBA00022840"/>
    </source>
</evidence>
<dbReference type="NCBIfam" id="TIGR02142">
    <property type="entry name" value="modC_ABC"/>
    <property type="match status" value="1"/>
</dbReference>
<dbReference type="SUPFAM" id="SSF52540">
    <property type="entry name" value="P-loop containing nucleoside triphosphate hydrolases"/>
    <property type="match status" value="1"/>
</dbReference>
<gene>
    <name evidence="12" type="primary">modC</name>
    <name evidence="12" type="ORF">CW354_17005</name>
</gene>
<comment type="caution">
    <text evidence="12">The sequence shown here is derived from an EMBL/GenBank/DDBJ whole genome shotgun (WGS) entry which is preliminary data.</text>
</comment>
<evidence type="ECO:0000256" key="8">
    <source>
        <dbReference type="ARBA" id="ARBA00023136"/>
    </source>
</evidence>
<dbReference type="AlphaFoldDB" id="A0A2S7K0U0"/>
<evidence type="ECO:0000256" key="2">
    <source>
        <dbReference type="ARBA" id="ARBA00022475"/>
    </source>
</evidence>
<evidence type="ECO:0000256" key="1">
    <source>
        <dbReference type="ARBA" id="ARBA00022448"/>
    </source>
</evidence>
<dbReference type="PROSITE" id="PS51866">
    <property type="entry name" value="MOP"/>
    <property type="match status" value="1"/>
</dbReference>
<keyword evidence="13" id="KW-1185">Reference proteome</keyword>
<feature type="domain" description="Mop" evidence="11">
    <location>
        <begin position="294"/>
        <end position="364"/>
    </location>
</feature>
<dbReference type="InterPro" id="IPR050334">
    <property type="entry name" value="Molybdenum_import_ModC"/>
</dbReference>
<evidence type="ECO:0000313" key="12">
    <source>
        <dbReference type="EMBL" id="PQA86071.1"/>
    </source>
</evidence>
<dbReference type="Pfam" id="PF03459">
    <property type="entry name" value="TOBE"/>
    <property type="match status" value="1"/>
</dbReference>
<dbReference type="PROSITE" id="PS50893">
    <property type="entry name" value="ABC_TRANSPORTER_2"/>
    <property type="match status" value="1"/>
</dbReference>
<dbReference type="Gene3D" id="2.40.50.100">
    <property type="match status" value="1"/>
</dbReference>
<dbReference type="PANTHER" id="PTHR43514:SF10">
    <property type="entry name" value="MOLYBDENUM IMPORT ATP-BINDING PROTEIN MODC 2"/>
    <property type="match status" value="1"/>
</dbReference>
<dbReference type="InterPro" id="IPR011868">
    <property type="entry name" value="ModC_ABC_ATP-bd"/>
</dbReference>
<dbReference type="GO" id="GO:0016887">
    <property type="term" value="F:ATP hydrolysis activity"/>
    <property type="evidence" value="ECO:0007669"/>
    <property type="project" value="InterPro"/>
</dbReference>